<evidence type="ECO:0000313" key="2">
    <source>
        <dbReference type="EMBL" id="MCU7380276.1"/>
    </source>
</evidence>
<evidence type="ECO:0000313" key="3">
    <source>
        <dbReference type="Proteomes" id="UP001065549"/>
    </source>
</evidence>
<dbReference type="GO" id="GO:0003677">
    <property type="term" value="F:DNA binding"/>
    <property type="evidence" value="ECO:0007669"/>
    <property type="project" value="InterPro"/>
</dbReference>
<dbReference type="CDD" id="cd06170">
    <property type="entry name" value="LuxR_C_like"/>
    <property type="match status" value="1"/>
</dbReference>
<dbReference type="InterPro" id="IPR000792">
    <property type="entry name" value="Tscrpt_reg_LuxR_C"/>
</dbReference>
<dbReference type="RefSeq" id="WP_148395362.1">
    <property type="nucleotide sequence ID" value="NZ_JAJAGH010000001.1"/>
</dbReference>
<dbReference type="SUPFAM" id="SSF46894">
    <property type="entry name" value="C-terminal effector domain of the bipartite response regulators"/>
    <property type="match status" value="1"/>
</dbReference>
<evidence type="ECO:0000259" key="1">
    <source>
        <dbReference type="PROSITE" id="PS50043"/>
    </source>
</evidence>
<dbReference type="Pfam" id="PF00196">
    <property type="entry name" value="GerE"/>
    <property type="match status" value="1"/>
</dbReference>
<dbReference type="Proteomes" id="UP001065549">
    <property type="component" value="Unassembled WGS sequence"/>
</dbReference>
<protein>
    <submittedName>
        <fullName evidence="2">Helix-turn-helix transcriptional regulator</fullName>
    </submittedName>
</protein>
<reference evidence="2" key="1">
    <citation type="submission" date="2022-09" db="EMBL/GenBank/DDBJ databases">
        <title>Culturomic study of gut microbiota in children with autism spectrum disorder.</title>
        <authorList>
            <person name="Efimov B.A."/>
            <person name="Chaplin A.V."/>
            <person name="Sokolova S.R."/>
            <person name="Pikina A.P."/>
            <person name="Korzhanova M."/>
            <person name="Belova V."/>
            <person name="Korostin D."/>
        </authorList>
    </citation>
    <scope>NUCLEOTIDE SEQUENCE</scope>
    <source>
        <strain evidence="2">ASD5510</strain>
    </source>
</reference>
<feature type="domain" description="HTH luxR-type" evidence="1">
    <location>
        <begin position="189"/>
        <end position="254"/>
    </location>
</feature>
<dbReference type="PROSITE" id="PS50043">
    <property type="entry name" value="HTH_LUXR_2"/>
    <property type="match status" value="1"/>
</dbReference>
<organism evidence="2 3">
    <name type="scientific">Hominibacterium faecale</name>
    <dbReference type="NCBI Taxonomy" id="2839743"/>
    <lineage>
        <taxon>Bacteria</taxon>
        <taxon>Bacillati</taxon>
        <taxon>Bacillota</taxon>
        <taxon>Clostridia</taxon>
        <taxon>Peptostreptococcales</taxon>
        <taxon>Anaerovoracaceae</taxon>
        <taxon>Hominibacterium</taxon>
    </lineage>
</organism>
<dbReference type="Gene3D" id="1.10.10.10">
    <property type="entry name" value="Winged helix-like DNA-binding domain superfamily/Winged helix DNA-binding domain"/>
    <property type="match status" value="1"/>
</dbReference>
<keyword evidence="3" id="KW-1185">Reference proteome</keyword>
<dbReference type="GO" id="GO:0006355">
    <property type="term" value="P:regulation of DNA-templated transcription"/>
    <property type="evidence" value="ECO:0007669"/>
    <property type="project" value="InterPro"/>
</dbReference>
<sequence>MNSHLTSKDWKRINDIILEMNYESDILKALNLFLVGIDKMVPYEKATVYFYTLTRNKVNVDTRISQGFDKRDLETYDEYYCKIDDIVEKMLPTKLTTVRSSDIFNLKERKQTEYYNDYIRPVRTHFSLDSNFRWNKTVKETSFGSLDLFRTEKERDFTDKEVEICKILQPHLETKASQYVFSFVDSLEDILSKFSFTKTENEIARLILRGYTNEQISREKFITVSTVKKHVTNILEKSKSISRIEFICKINFDGKDIL</sequence>
<dbReference type="SMART" id="SM00421">
    <property type="entry name" value="HTH_LUXR"/>
    <property type="match status" value="1"/>
</dbReference>
<dbReference type="AlphaFoldDB" id="A0A9J6QXQ3"/>
<comment type="caution">
    <text evidence="2">The sequence shown here is derived from an EMBL/GenBank/DDBJ whole genome shotgun (WGS) entry which is preliminary data.</text>
</comment>
<dbReference type="EMBL" id="JAOSHN010000009">
    <property type="protein sequence ID" value="MCU7380276.1"/>
    <property type="molecule type" value="Genomic_DNA"/>
</dbReference>
<dbReference type="InterPro" id="IPR016032">
    <property type="entry name" value="Sig_transdc_resp-reg_C-effctor"/>
</dbReference>
<dbReference type="InterPro" id="IPR036388">
    <property type="entry name" value="WH-like_DNA-bd_sf"/>
</dbReference>
<name>A0A9J6QXQ3_9FIRM</name>
<dbReference type="PRINTS" id="PR00038">
    <property type="entry name" value="HTHLUXR"/>
</dbReference>
<accession>A0A9J6QXQ3</accession>
<proteinExistence type="predicted"/>
<gene>
    <name evidence="2" type="ORF">OBO34_18260</name>
</gene>